<accession>A0A6J7BPB8</accession>
<dbReference type="EMBL" id="CAFBIZ010000021">
    <property type="protein sequence ID" value="CAB4846751.1"/>
    <property type="molecule type" value="Genomic_DNA"/>
</dbReference>
<reference evidence="1" key="1">
    <citation type="submission" date="2020-05" db="EMBL/GenBank/DDBJ databases">
        <authorList>
            <person name="Chiriac C."/>
            <person name="Salcher M."/>
            <person name="Ghai R."/>
            <person name="Kavagutti S V."/>
        </authorList>
    </citation>
    <scope>NUCLEOTIDE SEQUENCE</scope>
</reference>
<evidence type="ECO:0000313" key="2">
    <source>
        <dbReference type="EMBL" id="CAB4926950.1"/>
    </source>
</evidence>
<protein>
    <submittedName>
        <fullName evidence="1">Unannotated protein</fullName>
    </submittedName>
</protein>
<dbReference type="EMBL" id="CAFBPU010000015">
    <property type="protein sequence ID" value="CAB5030466.1"/>
    <property type="molecule type" value="Genomic_DNA"/>
</dbReference>
<sequence length="153" mass="15814">MSGDSVGYAQAPDPALIVAALGVVPGIGSARVIPGDPGCPDRLRLEPDPGADLIEIIRAVQRILRLQFGVGLEPESGPHFDTEVLASAARHPAGITCEGDARAPGRAVTVGVRGLWLRVDLSIDLGALVSVVPDAPVCRRTSNGPRLVPPLPL</sequence>
<evidence type="ECO:0000313" key="1">
    <source>
        <dbReference type="EMBL" id="CAB4846751.1"/>
    </source>
</evidence>
<dbReference type="AlphaFoldDB" id="A0A6J7BPB8"/>
<name>A0A6J7BPB8_9ZZZZ</name>
<dbReference type="EMBL" id="CAFBND010000005">
    <property type="protein sequence ID" value="CAB4926950.1"/>
    <property type="molecule type" value="Genomic_DNA"/>
</dbReference>
<gene>
    <name evidence="1" type="ORF">UFOPK3268_00292</name>
    <name evidence="2" type="ORF">UFOPK3752_00189</name>
    <name evidence="3" type="ORF">UFOPK4150_00910</name>
</gene>
<proteinExistence type="predicted"/>
<organism evidence="1">
    <name type="scientific">freshwater metagenome</name>
    <dbReference type="NCBI Taxonomy" id="449393"/>
    <lineage>
        <taxon>unclassified sequences</taxon>
        <taxon>metagenomes</taxon>
        <taxon>ecological metagenomes</taxon>
    </lineage>
</organism>
<evidence type="ECO:0000313" key="3">
    <source>
        <dbReference type="EMBL" id="CAB5030466.1"/>
    </source>
</evidence>